<dbReference type="PANTHER" id="PTHR33867:SF1">
    <property type="entry name" value="RIBOSOME MATURATION FACTOR RIMP"/>
    <property type="match status" value="1"/>
</dbReference>
<dbReference type="SUPFAM" id="SSF74942">
    <property type="entry name" value="YhbC-like, C-terminal domain"/>
    <property type="match status" value="1"/>
</dbReference>
<evidence type="ECO:0000259" key="5">
    <source>
        <dbReference type="Pfam" id="PF17384"/>
    </source>
</evidence>
<dbReference type="AlphaFoldDB" id="A0A0M2VE92"/>
<dbReference type="NCBIfam" id="NF000927">
    <property type="entry name" value="PRK00092.1-1"/>
    <property type="match status" value="1"/>
</dbReference>
<dbReference type="PANTHER" id="PTHR33867">
    <property type="entry name" value="RIBOSOME MATURATION FACTOR RIMP"/>
    <property type="match status" value="1"/>
</dbReference>
<dbReference type="GO" id="GO:0005829">
    <property type="term" value="C:cytosol"/>
    <property type="evidence" value="ECO:0007669"/>
    <property type="project" value="TreeGrafter"/>
</dbReference>
<dbReference type="FunFam" id="3.30.300.70:FF:000001">
    <property type="entry name" value="Ribosome maturation factor RimP"/>
    <property type="match status" value="1"/>
</dbReference>
<dbReference type="InterPro" id="IPR028989">
    <property type="entry name" value="RimP_N"/>
</dbReference>
<dbReference type="Gene3D" id="3.30.300.70">
    <property type="entry name" value="RimP-like superfamily, N-terminal"/>
    <property type="match status" value="1"/>
</dbReference>
<evidence type="ECO:0000313" key="6">
    <source>
        <dbReference type="EMBL" id="KKO47438.1"/>
    </source>
</evidence>
<protein>
    <recommendedName>
        <fullName evidence="3">Ribosome maturation factor RimP</fullName>
    </recommendedName>
</protein>
<dbReference type="Gene3D" id="2.30.30.180">
    <property type="entry name" value="Ribosome maturation factor RimP, C-terminal domain"/>
    <property type="match status" value="1"/>
</dbReference>
<dbReference type="Pfam" id="PF17384">
    <property type="entry name" value="DUF150_C"/>
    <property type="match status" value="1"/>
</dbReference>
<proteinExistence type="inferred from homology"/>
<evidence type="ECO:0000256" key="3">
    <source>
        <dbReference type="HAMAP-Rule" id="MF_01077"/>
    </source>
</evidence>
<evidence type="ECO:0000256" key="1">
    <source>
        <dbReference type="ARBA" id="ARBA00022490"/>
    </source>
</evidence>
<dbReference type="PATRIC" id="fig|336831.14.peg.2419"/>
<comment type="similarity">
    <text evidence="3">Belongs to the RimP family.</text>
</comment>
<keyword evidence="1 3" id="KW-0963">Cytoplasm</keyword>
<dbReference type="GO" id="GO:0006412">
    <property type="term" value="P:translation"/>
    <property type="evidence" value="ECO:0007669"/>
    <property type="project" value="TreeGrafter"/>
</dbReference>
<keyword evidence="7" id="KW-1185">Reference proteome</keyword>
<name>A0A0M2VE92_9GAMM</name>
<comment type="subcellular location">
    <subcellularLocation>
        <location evidence="3">Cytoplasm</location>
    </subcellularLocation>
</comment>
<dbReference type="EMBL" id="LAHO01000001">
    <property type="protein sequence ID" value="KKO47438.1"/>
    <property type="molecule type" value="Genomic_DNA"/>
</dbReference>
<feature type="domain" description="Ribosome maturation factor RimP N-terminal" evidence="4">
    <location>
        <begin position="11"/>
        <end position="82"/>
    </location>
</feature>
<dbReference type="CDD" id="cd01734">
    <property type="entry name" value="YlxS_C"/>
    <property type="match status" value="1"/>
</dbReference>
<dbReference type="Proteomes" id="UP000034228">
    <property type="component" value="Unassembled WGS sequence"/>
</dbReference>
<dbReference type="InterPro" id="IPR028998">
    <property type="entry name" value="RimP_C"/>
</dbReference>
<organism evidence="6 7">
    <name type="scientific">Arsukibacterium ikkense</name>
    <dbReference type="NCBI Taxonomy" id="336831"/>
    <lineage>
        <taxon>Bacteria</taxon>
        <taxon>Pseudomonadati</taxon>
        <taxon>Pseudomonadota</taxon>
        <taxon>Gammaproteobacteria</taxon>
        <taxon>Chromatiales</taxon>
        <taxon>Chromatiaceae</taxon>
        <taxon>Arsukibacterium</taxon>
    </lineage>
</organism>
<dbReference type="OrthoDB" id="9805006at2"/>
<evidence type="ECO:0000259" key="4">
    <source>
        <dbReference type="Pfam" id="PF02576"/>
    </source>
</evidence>
<dbReference type="InterPro" id="IPR035956">
    <property type="entry name" value="RimP_N_sf"/>
</dbReference>
<evidence type="ECO:0000256" key="2">
    <source>
        <dbReference type="ARBA" id="ARBA00022517"/>
    </source>
</evidence>
<feature type="domain" description="Ribosome maturation factor RimP C-terminal" evidence="5">
    <location>
        <begin position="86"/>
        <end position="151"/>
    </location>
</feature>
<sequence length="151" mass="16807">MTKQEQQLVELLNPTVTAAGFDLWGIELLRAGRHTTLRLYIDHSDGITVENCALVSREVSAVLDVEDPIPAEYTLEVSSPGLARPLFTEAHFMSAVGQQIEVKLTIAQDNRRKFKGMLQAIDADMLVMEVDGKPYRLLLDNIDKANVVPVF</sequence>
<dbReference type="STRING" id="336831.WG68_01040"/>
<dbReference type="Pfam" id="PF02576">
    <property type="entry name" value="RimP_N"/>
    <property type="match status" value="1"/>
</dbReference>
<comment type="function">
    <text evidence="3">Required for maturation of 30S ribosomal subunits.</text>
</comment>
<dbReference type="RefSeq" id="WP_046555970.1">
    <property type="nucleotide sequence ID" value="NZ_LAHO01000001.1"/>
</dbReference>
<dbReference type="InterPro" id="IPR003728">
    <property type="entry name" value="Ribosome_maturation_RimP"/>
</dbReference>
<gene>
    <name evidence="3" type="primary">rimP</name>
    <name evidence="6" type="ORF">WG68_01040</name>
</gene>
<dbReference type="HAMAP" id="MF_01077">
    <property type="entry name" value="RimP"/>
    <property type="match status" value="1"/>
</dbReference>
<accession>A0A0M2VE92</accession>
<keyword evidence="2 3" id="KW-0690">Ribosome biogenesis</keyword>
<reference evidence="6 7" key="1">
    <citation type="submission" date="2015-03" db="EMBL/GenBank/DDBJ databases">
        <title>Draft genome sequences of two protease-producing strains of Arsukibacterium isolated from two cold and alkaline environments.</title>
        <authorList>
            <person name="Lylloff J.E."/>
            <person name="Skov L.B."/>
            <person name="Jepsen M."/>
            <person name="Hallin P.F."/>
            <person name="Sorensen S.J."/>
            <person name="Stougaard P."/>
            <person name="Glaring M.A."/>
        </authorList>
    </citation>
    <scope>NUCLEOTIDE SEQUENCE [LARGE SCALE GENOMIC DNA]</scope>
    <source>
        <strain evidence="6 7">GCM72</strain>
    </source>
</reference>
<evidence type="ECO:0000313" key="7">
    <source>
        <dbReference type="Proteomes" id="UP000034228"/>
    </source>
</evidence>
<dbReference type="GO" id="GO:0000028">
    <property type="term" value="P:ribosomal small subunit assembly"/>
    <property type="evidence" value="ECO:0007669"/>
    <property type="project" value="TreeGrafter"/>
</dbReference>
<dbReference type="InterPro" id="IPR036847">
    <property type="entry name" value="RimP_C_sf"/>
</dbReference>
<comment type="caution">
    <text evidence="6">The sequence shown here is derived from an EMBL/GenBank/DDBJ whole genome shotgun (WGS) entry which is preliminary data.</text>
</comment>
<dbReference type="SUPFAM" id="SSF75420">
    <property type="entry name" value="YhbC-like, N-terminal domain"/>
    <property type="match status" value="1"/>
</dbReference>